<protein>
    <submittedName>
        <fullName evidence="9">ABC transporter permease</fullName>
    </submittedName>
</protein>
<gene>
    <name evidence="9" type="ORF">GCM10009827_001610</name>
</gene>
<comment type="similarity">
    <text evidence="6">Belongs to the ABC-4 integral membrane protein family.</text>
</comment>
<keyword evidence="4 7" id="KW-1133">Transmembrane helix</keyword>
<dbReference type="RefSeq" id="WP_344498389.1">
    <property type="nucleotide sequence ID" value="NZ_BAAAQD010000001.1"/>
</dbReference>
<feature type="transmembrane region" description="Helical" evidence="7">
    <location>
        <begin position="465"/>
        <end position="489"/>
    </location>
</feature>
<evidence type="ECO:0000256" key="4">
    <source>
        <dbReference type="ARBA" id="ARBA00022989"/>
    </source>
</evidence>
<feature type="transmembrane region" description="Helical" evidence="7">
    <location>
        <begin position="336"/>
        <end position="360"/>
    </location>
</feature>
<evidence type="ECO:0000259" key="8">
    <source>
        <dbReference type="Pfam" id="PF02687"/>
    </source>
</evidence>
<keyword evidence="3 7" id="KW-0812">Transmembrane</keyword>
<proteinExistence type="inferred from homology"/>
<keyword evidence="10" id="KW-1185">Reference proteome</keyword>
<evidence type="ECO:0000256" key="3">
    <source>
        <dbReference type="ARBA" id="ARBA00022692"/>
    </source>
</evidence>
<dbReference type="PANTHER" id="PTHR30572:SF4">
    <property type="entry name" value="ABC TRANSPORTER PERMEASE YTRF"/>
    <property type="match status" value="1"/>
</dbReference>
<feature type="transmembrane region" description="Helical" evidence="7">
    <location>
        <begin position="249"/>
        <end position="270"/>
    </location>
</feature>
<reference evidence="9 10" key="1">
    <citation type="journal article" date="2019" name="Int. J. Syst. Evol. Microbiol.">
        <title>The Global Catalogue of Microorganisms (GCM) 10K type strain sequencing project: providing services to taxonomists for standard genome sequencing and annotation.</title>
        <authorList>
            <consortium name="The Broad Institute Genomics Platform"/>
            <consortium name="The Broad Institute Genome Sequencing Center for Infectious Disease"/>
            <person name="Wu L."/>
            <person name="Ma J."/>
        </authorList>
    </citation>
    <scope>NUCLEOTIDE SEQUENCE [LARGE SCALE GENOMIC DNA]</scope>
    <source>
        <strain evidence="9 10">JCM 15933</strain>
    </source>
</reference>
<dbReference type="InterPro" id="IPR050250">
    <property type="entry name" value="Macrolide_Exporter_MacB"/>
</dbReference>
<feature type="transmembrane region" description="Helical" evidence="7">
    <location>
        <begin position="765"/>
        <end position="788"/>
    </location>
</feature>
<dbReference type="Proteomes" id="UP001501470">
    <property type="component" value="Unassembled WGS sequence"/>
</dbReference>
<organism evidence="9 10">
    <name type="scientific">Dactylosporangium maewongense</name>
    <dbReference type="NCBI Taxonomy" id="634393"/>
    <lineage>
        <taxon>Bacteria</taxon>
        <taxon>Bacillati</taxon>
        <taxon>Actinomycetota</taxon>
        <taxon>Actinomycetes</taxon>
        <taxon>Micromonosporales</taxon>
        <taxon>Micromonosporaceae</taxon>
        <taxon>Dactylosporangium</taxon>
    </lineage>
</organism>
<feature type="domain" description="ABC3 transporter permease C-terminal" evidence="8">
    <location>
        <begin position="249"/>
        <end position="366"/>
    </location>
</feature>
<evidence type="ECO:0000256" key="7">
    <source>
        <dbReference type="SAM" id="Phobius"/>
    </source>
</evidence>
<evidence type="ECO:0000256" key="5">
    <source>
        <dbReference type="ARBA" id="ARBA00023136"/>
    </source>
</evidence>
<evidence type="ECO:0000313" key="9">
    <source>
        <dbReference type="EMBL" id="GAA1499506.1"/>
    </source>
</evidence>
<keyword evidence="2" id="KW-1003">Cell membrane</keyword>
<feature type="transmembrane region" description="Helical" evidence="7">
    <location>
        <begin position="291"/>
        <end position="316"/>
    </location>
</feature>
<evidence type="ECO:0000256" key="2">
    <source>
        <dbReference type="ARBA" id="ARBA00022475"/>
    </source>
</evidence>
<dbReference type="Pfam" id="PF02687">
    <property type="entry name" value="FtsX"/>
    <property type="match status" value="2"/>
</dbReference>
<feature type="transmembrane region" description="Helical" evidence="7">
    <location>
        <begin position="670"/>
        <end position="694"/>
    </location>
</feature>
<dbReference type="EMBL" id="BAAAQD010000001">
    <property type="protein sequence ID" value="GAA1499506.1"/>
    <property type="molecule type" value="Genomic_DNA"/>
</dbReference>
<name>A0ABN1ZHW6_9ACTN</name>
<comment type="caution">
    <text evidence="9">The sequence shown here is derived from an EMBL/GenBank/DDBJ whole genome shotgun (WGS) entry which is preliminary data.</text>
</comment>
<keyword evidence="5 7" id="KW-0472">Membrane</keyword>
<feature type="transmembrane region" description="Helical" evidence="7">
    <location>
        <begin position="715"/>
        <end position="745"/>
    </location>
</feature>
<sequence length="800" mass="80815">MLSVATQTLRARWASFAGVFVALSLGACLLATTGLTIASTVSDGRPPVWYARPAVVVTGSQTVSVTVDEGDGEHYTSSTRTRRPRQLPAGTAERLAALPGATVVVDRAVPVDVAGVALEAHPWSSAGLHPYTMRDGHPPHAVDEVALPEAVGARPGDRVEVSTPLGPRALLVAGIVTGPPAVYLTDPAAAALAEGRVDAIAVDGVTAAQVREVVGPGPAVLTGDRRAGAEADPGGDLLAAAASLLGTTAGVALFVSVFVVAGTFAFAVVQRRQELALLRAAGATPRQVRRLVLGESLIVGVVAGLAGCLAGLLVAPPFAAWLARSGFAPPGFTARFILWPLLAAFGVSLLVALAGAAVAARRAGKVRPIEALREAAAERRVMTAGRWVFGVLFLGGAAVLLAVIPSLGGEAIALVLLDAQLAITGIALLAPVFAPRLAWLAGLLVPGVAAALARDNARTAVRRTASTVAPILVTVGIAAATFAATATLWDASERASAARVTAGSIALPSGSAGIPVASGAVAGVPTAQSVVYVSTDDYPEEFDALYAGPGVDGVLRLPVRSGSVADLAGTDTVVAGAGLARAAGWRTGGTATLWLDDASPVQLRVVAVLEPSLDLDETVLLPWALRAAHAPRTGADAVYLTGSTLDDARVVTAAEYFRSLNAAQRRLNHLALVAVLGMALVYTSIAIANTLVMATGARVRDLAVLRLGGATPRQVLAMIAVEALLVGATGVLLAGAVTAGMLAGLRAGLTGLVADPRTVVPWTPIGVIAAVCVAITLVASLVPAALALRTPPGRLSSVRE</sequence>
<evidence type="ECO:0000313" key="10">
    <source>
        <dbReference type="Proteomes" id="UP001501470"/>
    </source>
</evidence>
<dbReference type="PANTHER" id="PTHR30572">
    <property type="entry name" value="MEMBRANE COMPONENT OF TRANSPORTER-RELATED"/>
    <property type="match status" value="1"/>
</dbReference>
<feature type="domain" description="ABC3 transporter permease C-terminal" evidence="8">
    <location>
        <begin position="675"/>
        <end position="792"/>
    </location>
</feature>
<dbReference type="InterPro" id="IPR003838">
    <property type="entry name" value="ABC3_permease_C"/>
</dbReference>
<evidence type="ECO:0000256" key="1">
    <source>
        <dbReference type="ARBA" id="ARBA00004651"/>
    </source>
</evidence>
<comment type="subcellular location">
    <subcellularLocation>
        <location evidence="1">Cell membrane</location>
        <topology evidence="1">Multi-pass membrane protein</topology>
    </subcellularLocation>
</comment>
<evidence type="ECO:0000256" key="6">
    <source>
        <dbReference type="ARBA" id="ARBA00038076"/>
    </source>
</evidence>
<feature type="transmembrane region" description="Helical" evidence="7">
    <location>
        <begin position="387"/>
        <end position="417"/>
    </location>
</feature>
<accession>A0ABN1ZHW6</accession>